<sequence length="386" mass="40234">MSARERIHARLVDLVRFASVSDVSNLDIAAYCEEAMAEAGLAVTRVPSADRAKTSLLATIGDPTVPGIVLSGHMDVVPVEGQDWSVPPFDGLTKDGRVYGRGTSDMKGFLALALAHLPEFTERPLQTPIHIAFSYDEEVGCRGVPDLAAALVAAVAPPVLAIIGEPTSMRIASAHKGKIARRIRVRGRAGHSAMPHRAANAVDAAAEIAVGLAALAREAAEVPGDERFEPGYTTIHVGALHGGSAVNLVPDTATLDFEIRYLPASDPRLFLDRIDALVAAQRAALKARAPEADILVEELSAYPGLDTRDEAAAALLARIAGTDVPPGAVSFGTEGGVFSAAGVPSLVCGPGDIGRAHKADEWIGLDELDDGAAMMSRLASLCRAGI</sequence>
<dbReference type="InterPro" id="IPR001261">
    <property type="entry name" value="ArgE/DapE_CS"/>
</dbReference>
<evidence type="ECO:0000259" key="10">
    <source>
        <dbReference type="Pfam" id="PF07687"/>
    </source>
</evidence>
<evidence type="ECO:0000256" key="3">
    <source>
        <dbReference type="ARBA" id="ARBA00022490"/>
    </source>
</evidence>
<dbReference type="SUPFAM" id="SSF55031">
    <property type="entry name" value="Bacterial exopeptidase dimerisation domain"/>
    <property type="match status" value="1"/>
</dbReference>
<gene>
    <name evidence="11" type="primary">argE</name>
    <name evidence="11" type="ORF">JCR33_08655</name>
</gene>
<keyword evidence="5" id="KW-0028">Amino-acid biosynthesis</keyword>
<keyword evidence="6" id="KW-0479">Metal-binding</keyword>
<dbReference type="PANTHER" id="PTHR43808">
    <property type="entry name" value="ACETYLORNITHINE DEACETYLASE"/>
    <property type="match status" value="1"/>
</dbReference>
<dbReference type="InterPro" id="IPR036264">
    <property type="entry name" value="Bact_exopeptidase_dim_dom"/>
</dbReference>
<dbReference type="SUPFAM" id="SSF53187">
    <property type="entry name" value="Zn-dependent exopeptidases"/>
    <property type="match status" value="1"/>
</dbReference>
<dbReference type="AlphaFoldDB" id="A0A934MCY1"/>
<name>A0A934MCY1_9HYPH</name>
<evidence type="ECO:0000256" key="8">
    <source>
        <dbReference type="ARBA" id="ARBA00022833"/>
    </source>
</evidence>
<dbReference type="NCBIfam" id="NF005710">
    <property type="entry name" value="PRK07522.1"/>
    <property type="match status" value="1"/>
</dbReference>
<evidence type="ECO:0000256" key="2">
    <source>
        <dbReference type="ARBA" id="ARBA00005691"/>
    </source>
</evidence>
<dbReference type="CDD" id="cd03894">
    <property type="entry name" value="M20_ArgE"/>
    <property type="match status" value="1"/>
</dbReference>
<keyword evidence="12" id="KW-1185">Reference proteome</keyword>
<keyword evidence="9" id="KW-0170">Cobalt</keyword>
<reference evidence="11" key="1">
    <citation type="submission" date="2020-12" db="EMBL/GenBank/DDBJ databases">
        <title>Bacterial taxonomy.</title>
        <authorList>
            <person name="Pan X."/>
        </authorList>
    </citation>
    <scope>NUCLEOTIDE SEQUENCE</scope>
    <source>
        <strain evidence="11">B2012</strain>
    </source>
</reference>
<evidence type="ECO:0000256" key="1">
    <source>
        <dbReference type="ARBA" id="ARBA00001947"/>
    </source>
</evidence>
<evidence type="ECO:0000256" key="6">
    <source>
        <dbReference type="ARBA" id="ARBA00022723"/>
    </source>
</evidence>
<evidence type="ECO:0000256" key="4">
    <source>
        <dbReference type="ARBA" id="ARBA00022571"/>
    </source>
</evidence>
<dbReference type="Proteomes" id="UP000609531">
    <property type="component" value="Unassembled WGS sequence"/>
</dbReference>
<keyword evidence="8" id="KW-0862">Zinc</keyword>
<dbReference type="InterPro" id="IPR011650">
    <property type="entry name" value="Peptidase_M20_dimer"/>
</dbReference>
<dbReference type="GO" id="GO:0008777">
    <property type="term" value="F:acetylornithine deacetylase activity"/>
    <property type="evidence" value="ECO:0007669"/>
    <property type="project" value="UniProtKB-EC"/>
</dbReference>
<keyword evidence="7 11" id="KW-0378">Hydrolase</keyword>
<comment type="cofactor">
    <cofactor evidence="1">
        <name>Zn(2+)</name>
        <dbReference type="ChEBI" id="CHEBI:29105"/>
    </cofactor>
</comment>
<dbReference type="EMBL" id="JAEKJA010000006">
    <property type="protein sequence ID" value="MBJ3775752.1"/>
    <property type="molecule type" value="Genomic_DNA"/>
</dbReference>
<dbReference type="InterPro" id="IPR002933">
    <property type="entry name" value="Peptidase_M20"/>
</dbReference>
<dbReference type="GO" id="GO:0046872">
    <property type="term" value="F:metal ion binding"/>
    <property type="evidence" value="ECO:0007669"/>
    <property type="project" value="UniProtKB-KW"/>
</dbReference>
<keyword evidence="3" id="KW-0963">Cytoplasm</keyword>
<evidence type="ECO:0000256" key="5">
    <source>
        <dbReference type="ARBA" id="ARBA00022605"/>
    </source>
</evidence>
<protein>
    <submittedName>
        <fullName evidence="11">Acetylornithine deacetylase</fullName>
        <ecNumber evidence="11">3.5.1.16</ecNumber>
    </submittedName>
</protein>
<accession>A0A934MCY1</accession>
<dbReference type="InterPro" id="IPR050072">
    <property type="entry name" value="Peptidase_M20A"/>
</dbReference>
<dbReference type="Pfam" id="PF07687">
    <property type="entry name" value="M20_dimer"/>
    <property type="match status" value="1"/>
</dbReference>
<dbReference type="Gene3D" id="3.30.70.360">
    <property type="match status" value="1"/>
</dbReference>
<feature type="domain" description="Peptidase M20 dimerisation" evidence="10">
    <location>
        <begin position="174"/>
        <end position="280"/>
    </location>
</feature>
<comment type="similarity">
    <text evidence="2">Belongs to the peptidase M20A family. ArgE subfamily.</text>
</comment>
<dbReference type="InterPro" id="IPR010169">
    <property type="entry name" value="AcOrn-deacetyl"/>
</dbReference>
<dbReference type="GO" id="GO:0006526">
    <property type="term" value="P:L-arginine biosynthetic process"/>
    <property type="evidence" value="ECO:0007669"/>
    <property type="project" value="UniProtKB-KW"/>
</dbReference>
<dbReference type="PANTHER" id="PTHR43808:SF31">
    <property type="entry name" value="N-ACETYL-L-CITRULLINE DEACETYLASE"/>
    <property type="match status" value="1"/>
</dbReference>
<dbReference type="RefSeq" id="WP_198881652.1">
    <property type="nucleotide sequence ID" value="NZ_JAEKJA010000006.1"/>
</dbReference>
<dbReference type="Gene3D" id="3.40.630.10">
    <property type="entry name" value="Zn peptidases"/>
    <property type="match status" value="1"/>
</dbReference>
<dbReference type="EC" id="3.5.1.16" evidence="11"/>
<dbReference type="NCBIfam" id="TIGR01892">
    <property type="entry name" value="AcOrn-deacetyl"/>
    <property type="match status" value="1"/>
</dbReference>
<evidence type="ECO:0000256" key="7">
    <source>
        <dbReference type="ARBA" id="ARBA00022801"/>
    </source>
</evidence>
<evidence type="ECO:0000313" key="11">
    <source>
        <dbReference type="EMBL" id="MBJ3775752.1"/>
    </source>
</evidence>
<evidence type="ECO:0000256" key="9">
    <source>
        <dbReference type="ARBA" id="ARBA00023285"/>
    </source>
</evidence>
<evidence type="ECO:0000313" key="12">
    <source>
        <dbReference type="Proteomes" id="UP000609531"/>
    </source>
</evidence>
<dbReference type="PROSITE" id="PS00759">
    <property type="entry name" value="ARGE_DAPE_CPG2_2"/>
    <property type="match status" value="1"/>
</dbReference>
<dbReference type="Pfam" id="PF01546">
    <property type="entry name" value="Peptidase_M20"/>
    <property type="match status" value="1"/>
</dbReference>
<keyword evidence="4" id="KW-0055">Arginine biosynthesis</keyword>
<comment type="caution">
    <text evidence="11">The sequence shown here is derived from an EMBL/GenBank/DDBJ whole genome shotgun (WGS) entry which is preliminary data.</text>
</comment>
<organism evidence="11 12">
    <name type="scientific">Acuticoccus mangrovi</name>
    <dbReference type="NCBI Taxonomy" id="2796142"/>
    <lineage>
        <taxon>Bacteria</taxon>
        <taxon>Pseudomonadati</taxon>
        <taxon>Pseudomonadota</taxon>
        <taxon>Alphaproteobacteria</taxon>
        <taxon>Hyphomicrobiales</taxon>
        <taxon>Amorphaceae</taxon>
        <taxon>Acuticoccus</taxon>
    </lineage>
</organism>
<proteinExistence type="inferred from homology"/>